<dbReference type="AlphaFoldDB" id="A0A2T6AV13"/>
<keyword evidence="3" id="KW-1185">Reference proteome</keyword>
<keyword evidence="1" id="KW-0732">Signal</keyword>
<accession>A0A2T6AV13</accession>
<feature type="signal peptide" evidence="1">
    <location>
        <begin position="1"/>
        <end position="23"/>
    </location>
</feature>
<gene>
    <name evidence="2" type="ORF">C8N34_112138</name>
</gene>
<dbReference type="RefSeq" id="WP_054303130.1">
    <property type="nucleotide sequence ID" value="NZ_QBKP01000012.1"/>
</dbReference>
<comment type="caution">
    <text evidence="2">The sequence shown here is derived from an EMBL/GenBank/DDBJ whole genome shotgun (WGS) entry which is preliminary data.</text>
</comment>
<feature type="chain" id="PRO_5015657182" description="DUF4136 domain-containing protein" evidence="1">
    <location>
        <begin position="24"/>
        <end position="162"/>
    </location>
</feature>
<name>A0A2T6AV13_9RHOB</name>
<evidence type="ECO:0000313" key="2">
    <source>
        <dbReference type="EMBL" id="PTX47649.1"/>
    </source>
</evidence>
<sequence>MKVFHILALSTALALPVSGMALADAKPIKAVEVETDVAAIANPKAAEYYGNLANDLQSAILARIQDRVADNGLTVGVDIDEVSLANSFQTAVGAQDSVLKGMVRLHDAEGTNMDAYEIAVSLEMVNSFLPEGAVAITSMTDAPEHYKALVDAFADTVAKRLP</sequence>
<evidence type="ECO:0000313" key="3">
    <source>
        <dbReference type="Proteomes" id="UP000244224"/>
    </source>
</evidence>
<dbReference type="EMBL" id="QBKP01000012">
    <property type="protein sequence ID" value="PTX47649.1"/>
    <property type="molecule type" value="Genomic_DNA"/>
</dbReference>
<evidence type="ECO:0008006" key="4">
    <source>
        <dbReference type="Google" id="ProtNLM"/>
    </source>
</evidence>
<protein>
    <recommendedName>
        <fullName evidence="4">DUF4136 domain-containing protein</fullName>
    </recommendedName>
</protein>
<dbReference type="OrthoDB" id="7864986at2"/>
<reference evidence="2 3" key="1">
    <citation type="submission" date="2018-04" db="EMBL/GenBank/DDBJ databases">
        <title>Genomic Encyclopedia of Archaeal and Bacterial Type Strains, Phase II (KMG-II): from individual species to whole genera.</title>
        <authorList>
            <person name="Goeker M."/>
        </authorList>
    </citation>
    <scope>NUCLEOTIDE SEQUENCE [LARGE SCALE GENOMIC DNA]</scope>
    <source>
        <strain evidence="2 3">DSM 21823</strain>
    </source>
</reference>
<evidence type="ECO:0000256" key="1">
    <source>
        <dbReference type="SAM" id="SignalP"/>
    </source>
</evidence>
<dbReference type="Proteomes" id="UP000244224">
    <property type="component" value="Unassembled WGS sequence"/>
</dbReference>
<proteinExistence type="predicted"/>
<organism evidence="2 3">
    <name type="scientific">Gemmobacter caeni</name>
    <dbReference type="NCBI Taxonomy" id="589035"/>
    <lineage>
        <taxon>Bacteria</taxon>
        <taxon>Pseudomonadati</taxon>
        <taxon>Pseudomonadota</taxon>
        <taxon>Alphaproteobacteria</taxon>
        <taxon>Rhodobacterales</taxon>
        <taxon>Paracoccaceae</taxon>
        <taxon>Gemmobacter</taxon>
    </lineage>
</organism>